<dbReference type="SUPFAM" id="SSF51735">
    <property type="entry name" value="NAD(P)-binding Rossmann-fold domains"/>
    <property type="match status" value="1"/>
</dbReference>
<keyword evidence="3" id="KW-1185">Reference proteome</keyword>
<dbReference type="AlphaFoldDB" id="A0A0G4PTM8"/>
<dbReference type="PANTHER" id="PTHR43431:SF1">
    <property type="entry name" value="OS08G0476300 PROTEIN"/>
    <property type="match status" value="1"/>
</dbReference>
<accession>A0A0G4PTM8</accession>
<evidence type="ECO:0000256" key="1">
    <source>
        <dbReference type="SAM" id="MobiDB-lite"/>
    </source>
</evidence>
<dbReference type="InterPro" id="IPR036291">
    <property type="entry name" value="NAD(P)-bd_dom_sf"/>
</dbReference>
<protein>
    <submittedName>
        <fullName evidence="2">Short-chain dehydrogenase/reductase SDR</fullName>
    </submittedName>
</protein>
<dbReference type="STRING" id="1429867.A0A0G4PTM8"/>
<evidence type="ECO:0000313" key="2">
    <source>
        <dbReference type="EMBL" id="CRL29491.1"/>
    </source>
</evidence>
<feature type="compositionally biased region" description="Polar residues" evidence="1">
    <location>
        <begin position="280"/>
        <end position="290"/>
    </location>
</feature>
<evidence type="ECO:0000313" key="3">
    <source>
        <dbReference type="Proteomes" id="UP000053732"/>
    </source>
</evidence>
<dbReference type="Gene3D" id="3.40.50.720">
    <property type="entry name" value="NAD(P)-binding Rossmann-like Domain"/>
    <property type="match status" value="1"/>
</dbReference>
<gene>
    <name evidence="2" type="ORF">PCAMFM013_S036g000075</name>
</gene>
<dbReference type="EMBL" id="HG793169">
    <property type="protein sequence ID" value="CRL29491.1"/>
    <property type="molecule type" value="Genomic_DNA"/>
</dbReference>
<dbReference type="PANTHER" id="PTHR43431">
    <property type="entry name" value="OXIDOREDUCTASE, SHORT CHAIN DEHYDROGENASE/REDUCTASE FAMILY (AFU_ORTHOLOGUE AFUA_5G14000)"/>
    <property type="match status" value="1"/>
</dbReference>
<dbReference type="Proteomes" id="UP000053732">
    <property type="component" value="Unassembled WGS sequence"/>
</dbReference>
<organism evidence="2 3">
    <name type="scientific">Penicillium camemberti (strain FM 013)</name>
    <dbReference type="NCBI Taxonomy" id="1429867"/>
    <lineage>
        <taxon>Eukaryota</taxon>
        <taxon>Fungi</taxon>
        <taxon>Dikarya</taxon>
        <taxon>Ascomycota</taxon>
        <taxon>Pezizomycotina</taxon>
        <taxon>Eurotiomycetes</taxon>
        <taxon>Eurotiomycetidae</taxon>
        <taxon>Eurotiales</taxon>
        <taxon>Aspergillaceae</taxon>
        <taxon>Penicillium</taxon>
    </lineage>
</organism>
<name>A0A0G4PTM8_PENC3</name>
<dbReference type="InterPro" id="IPR002347">
    <property type="entry name" value="SDR_fam"/>
</dbReference>
<reference evidence="2 3" key="1">
    <citation type="journal article" date="2014" name="Nat. Commun.">
        <title>Multiple recent horizontal transfers of a large genomic region in cheese making fungi.</title>
        <authorList>
            <person name="Cheeseman K."/>
            <person name="Ropars J."/>
            <person name="Renault P."/>
            <person name="Dupont J."/>
            <person name="Gouzy J."/>
            <person name="Branca A."/>
            <person name="Abraham A.L."/>
            <person name="Ceppi M."/>
            <person name="Conseiller E."/>
            <person name="Debuchy R."/>
            <person name="Malagnac F."/>
            <person name="Goarin A."/>
            <person name="Silar P."/>
            <person name="Lacoste S."/>
            <person name="Sallet E."/>
            <person name="Bensimon A."/>
            <person name="Giraud T."/>
            <person name="Brygoo Y."/>
        </authorList>
    </citation>
    <scope>NUCLEOTIDE SEQUENCE [LARGE SCALE GENOMIC DNA]</scope>
    <source>
        <strain evidence="3">FM 013</strain>
    </source>
</reference>
<sequence length="393" mass="43315">MSVSESRNVAIVGVGSSMSRSLAIWLASLGWNIALVSRSEKSLSAIADEVRQAQKGKNGKVIYRTADASEPAALKATLDWCVQELGGKLDVLSYNAARVAPSDITEISPEELEQDFKVAAVGTLVAGQWFAAGNARVDRIAEGEYPLFLVTGGNLDKEPEPFVASLSTAKAASQTLSRLFAKVLPEKANILVGMPLIAGALINPMTGEYNEQFHPENIIPKAFKPFFEDRENRRDGKAGWTVERLPPSKRYIQSLLSRIESLERRLADYEGRKERARLGSASSQGTTLANQRDHNLDNNPATLDSVQQLVDLCGGLSLGEGQELRFFDSRSNLAMVAEQLDKRCHDHLLKFSADRSQRPGIGEVEVDRSTQEVLLSVFWKWQNSWQYLVHESA</sequence>
<dbReference type="Pfam" id="PF00106">
    <property type="entry name" value="adh_short"/>
    <property type="match status" value="1"/>
</dbReference>
<feature type="region of interest" description="Disordered" evidence="1">
    <location>
        <begin position="275"/>
        <end position="296"/>
    </location>
</feature>
<proteinExistence type="predicted"/>